<dbReference type="GO" id="GO:0071933">
    <property type="term" value="F:Arp2/3 complex binding"/>
    <property type="evidence" value="ECO:0007669"/>
    <property type="project" value="TreeGrafter"/>
</dbReference>
<gene>
    <name evidence="5" type="ORF">M513_05450</name>
</gene>
<comment type="subcellular location">
    <subcellularLocation>
        <location evidence="2">Cytoplasm</location>
        <location evidence="2">Cytoskeleton</location>
    </subcellularLocation>
</comment>
<comment type="subunit">
    <text evidence="2">Binds actin and the Arp2/3 complex.</text>
</comment>
<feature type="compositionally biased region" description="Pro residues" evidence="3">
    <location>
        <begin position="387"/>
        <end position="397"/>
    </location>
</feature>
<dbReference type="Proteomes" id="UP000030764">
    <property type="component" value="Unassembled WGS sequence"/>
</dbReference>
<accession>A0A085M949</accession>
<dbReference type="GO" id="GO:0005856">
    <property type="term" value="C:cytoskeleton"/>
    <property type="evidence" value="ECO:0007669"/>
    <property type="project" value="UniProtKB-SubCell"/>
</dbReference>
<dbReference type="Gene3D" id="1.20.5.340">
    <property type="match status" value="1"/>
</dbReference>
<dbReference type="EMBL" id="KL363214">
    <property type="protein sequence ID" value="KFD53745.1"/>
    <property type="molecule type" value="Genomic_DNA"/>
</dbReference>
<name>A0A085M949_9BILA</name>
<dbReference type="GO" id="GO:0034237">
    <property type="term" value="F:protein kinase A regulatory subunit binding"/>
    <property type="evidence" value="ECO:0007669"/>
    <property type="project" value="TreeGrafter"/>
</dbReference>
<feature type="region of interest" description="Disordered" evidence="3">
    <location>
        <begin position="511"/>
        <end position="575"/>
    </location>
</feature>
<evidence type="ECO:0000313" key="6">
    <source>
        <dbReference type="Proteomes" id="UP000030764"/>
    </source>
</evidence>
<dbReference type="SMART" id="SM00246">
    <property type="entry name" value="WH2"/>
    <property type="match status" value="1"/>
</dbReference>
<comment type="similarity">
    <text evidence="1 2">Belongs to the SCAR/WAVE family.</text>
</comment>
<feature type="domain" description="WH2" evidence="4">
    <location>
        <begin position="581"/>
        <end position="598"/>
    </location>
</feature>
<keyword evidence="6" id="KW-1185">Reference proteome</keyword>
<dbReference type="PANTHER" id="PTHR12902:SF1">
    <property type="entry name" value="WISKOTT-ALDRICH SYNDROME PROTEIN FAMILY MEMBER"/>
    <property type="match status" value="1"/>
</dbReference>
<dbReference type="InterPro" id="IPR003124">
    <property type="entry name" value="WH2_dom"/>
</dbReference>
<comment type="function">
    <text evidence="2">Downstream effector molecule involved in the transmission of signals from tyrosine kinase receptors and small GTPases to the actin cytoskeleton. Promotes formation of actin filaments. Part of the WAVE complex that regulates lamellipodia formation. The WAVE complex regulates actin filament reorganization via its interaction with the Arp2/3 complex.</text>
</comment>
<keyword evidence="2" id="KW-0009">Actin-binding</keyword>
<feature type="compositionally biased region" description="Polar residues" evidence="3">
    <location>
        <begin position="560"/>
        <end position="575"/>
    </location>
</feature>
<dbReference type="GO" id="GO:0030036">
    <property type="term" value="P:actin cytoskeleton organization"/>
    <property type="evidence" value="ECO:0007669"/>
    <property type="project" value="UniProtKB-UniRule"/>
</dbReference>
<dbReference type="PANTHER" id="PTHR12902">
    <property type="entry name" value="WASP-1"/>
    <property type="match status" value="1"/>
</dbReference>
<evidence type="ECO:0000259" key="4">
    <source>
        <dbReference type="PROSITE" id="PS51082"/>
    </source>
</evidence>
<keyword evidence="2" id="KW-0206">Cytoskeleton</keyword>
<reference evidence="5 6" key="1">
    <citation type="journal article" date="2014" name="Nat. Genet.">
        <title>Genome and transcriptome of the porcine whipworm Trichuris suis.</title>
        <authorList>
            <person name="Jex A.R."/>
            <person name="Nejsum P."/>
            <person name="Schwarz E.M."/>
            <person name="Hu L."/>
            <person name="Young N.D."/>
            <person name="Hall R.S."/>
            <person name="Korhonen P.K."/>
            <person name="Liao S."/>
            <person name="Thamsborg S."/>
            <person name="Xia J."/>
            <person name="Xu P."/>
            <person name="Wang S."/>
            <person name="Scheerlinck J.P."/>
            <person name="Hofmann A."/>
            <person name="Sternberg P.W."/>
            <person name="Wang J."/>
            <person name="Gasser R.B."/>
        </authorList>
    </citation>
    <scope>NUCLEOTIDE SEQUENCE [LARGE SCALE GENOMIC DNA]</scope>
    <source>
        <strain evidence="5">DCEP-RM93M</strain>
    </source>
</reference>
<feature type="compositionally biased region" description="Pro residues" evidence="3">
    <location>
        <begin position="518"/>
        <end position="528"/>
    </location>
</feature>
<dbReference type="GO" id="GO:0031209">
    <property type="term" value="C:SCAR complex"/>
    <property type="evidence" value="ECO:0007669"/>
    <property type="project" value="TreeGrafter"/>
</dbReference>
<sequence>MPVTKRDISPVGLSRHRLPPSVRTEELECVSNGTLANLIRQLSSLSAHAEDVFGELYMETVKVQHKTAMLSGRLETLSAKVGELDSALDEPSIQEFYLCKPFKSNLAFDQQPLSRHTLPAAMSQRYERGEPPPDLEKLNGFREDGKNALKFYTDPDYFFELWRQEMLKDPENSRKVKVTAKSKNSGEKKVKQISVQYAPKSWHCEPRLTEATTDQLNSASKNERLFSVQESYAVHSNCLLVGDGHVTGVDDLSRPKSLDLHRSGGGGGGGGSITARLSQDAYGNRIYAETGRIPHSRADGLPPLAEKFELVDYDSRQKTYNGHCSGDRRNRDVVAPFVSTHVPSSIDHRHGSWSTAVTVRDSDHYMCTASSSSSSVIYGTRRSPSRPTQPPPLPPTDMPDTCSRLASSGRGNVREERTVLASTSGSAFMNDDIVAQIASWKLDDVPPSMLDGVGDEAVMEVAAFRGSSLSPDLPPPPPPLTNFSLNSAVLSSSSSADQPAAVETFHCKSNANELGIGSPPPPPPPPLLMPNGSIYSGSLGGSTESSSSCSNTVGSKSSSQATGNENVSKNVTQQAAASIDTRSDLLRAIRQGIQLKKVNREEEQQRENDAVMAGHDVAAILKRRMELVRGCSESEDSASEEPDEWDD</sequence>
<organism evidence="5 6">
    <name type="scientific">Trichuris suis</name>
    <name type="common">pig whipworm</name>
    <dbReference type="NCBI Taxonomy" id="68888"/>
    <lineage>
        <taxon>Eukaryota</taxon>
        <taxon>Metazoa</taxon>
        <taxon>Ecdysozoa</taxon>
        <taxon>Nematoda</taxon>
        <taxon>Enoplea</taxon>
        <taxon>Dorylaimia</taxon>
        <taxon>Trichinellida</taxon>
        <taxon>Trichuridae</taxon>
        <taxon>Trichuris</taxon>
    </lineage>
</organism>
<proteinExistence type="inferred from homology"/>
<dbReference type="AlphaFoldDB" id="A0A085M949"/>
<evidence type="ECO:0000256" key="2">
    <source>
        <dbReference type="RuleBase" id="RU367034"/>
    </source>
</evidence>
<evidence type="ECO:0000256" key="3">
    <source>
        <dbReference type="SAM" id="MobiDB-lite"/>
    </source>
</evidence>
<feature type="compositionally biased region" description="Low complexity" evidence="3">
    <location>
        <begin position="541"/>
        <end position="559"/>
    </location>
</feature>
<dbReference type="GO" id="GO:2000601">
    <property type="term" value="P:positive regulation of Arp2/3 complex-mediated actin nucleation"/>
    <property type="evidence" value="ECO:0007669"/>
    <property type="project" value="TreeGrafter"/>
</dbReference>
<dbReference type="GO" id="GO:0003779">
    <property type="term" value="F:actin binding"/>
    <property type="evidence" value="ECO:0007669"/>
    <property type="project" value="UniProtKB-UniRule"/>
</dbReference>
<dbReference type="InterPro" id="IPR028288">
    <property type="entry name" value="SCAR/WAVE_fam"/>
</dbReference>
<protein>
    <recommendedName>
        <fullName evidence="2">Wiskott-Aldrich syndrome protein family member</fullName>
        <shortName evidence="2">WASP family protein member</shortName>
    </recommendedName>
</protein>
<evidence type="ECO:0000256" key="1">
    <source>
        <dbReference type="ARBA" id="ARBA00006993"/>
    </source>
</evidence>
<feature type="region of interest" description="Disordered" evidence="3">
    <location>
        <begin position="375"/>
        <end position="400"/>
    </location>
</feature>
<keyword evidence="2" id="KW-0963">Cytoplasm</keyword>
<dbReference type="PROSITE" id="PS51082">
    <property type="entry name" value="WH2"/>
    <property type="match status" value="1"/>
</dbReference>
<dbReference type="Gene3D" id="6.10.280.150">
    <property type="match status" value="2"/>
</dbReference>
<evidence type="ECO:0000313" key="5">
    <source>
        <dbReference type="EMBL" id="KFD53745.1"/>
    </source>
</evidence>